<sequence length="110" mass="11453">MTAVAHQPQVDTSANKIGTSPRGGAVAMGAKLMEGADCASCHRVDEKLLGPAYTAVAAKYPATDANIAMLANKIITGGKGNWGDIAMTPHPGLSVDDAKEMTRYILNLKQ</sequence>
<reference evidence="9 10" key="1">
    <citation type="submission" date="2020-05" db="EMBL/GenBank/DDBJ databases">
        <title>Complete genome sequence of Hymenobacter sp. TS19 in Coasted Sand Dune.</title>
        <authorList>
            <person name="Lee J.-H."/>
            <person name="Jung J.-H."/>
            <person name="Jeong S."/>
            <person name="Zhao L."/>
            <person name="Kim M.-K."/>
            <person name="Seo H.-S."/>
            <person name="Lim S."/>
        </authorList>
    </citation>
    <scope>NUCLEOTIDE SEQUENCE [LARGE SCALE GENOMIC DNA]</scope>
    <source>
        <strain evidence="9 10">TS19</strain>
    </source>
</reference>
<keyword evidence="5 6" id="KW-0408">Iron</keyword>
<keyword evidence="2 6" id="KW-0349">Heme</keyword>
<feature type="binding site" description="covalent" evidence="6">
    <location>
        <position position="42"/>
    </location>
    <ligand>
        <name>heme c</name>
        <dbReference type="ChEBI" id="CHEBI:61717"/>
    </ligand>
</feature>
<dbReference type="GO" id="GO:0009055">
    <property type="term" value="F:electron transfer activity"/>
    <property type="evidence" value="ECO:0007669"/>
    <property type="project" value="InterPro"/>
</dbReference>
<gene>
    <name evidence="9" type="ORF">HMJ29_14590</name>
</gene>
<dbReference type="KEGG" id="hts:HMJ29_14590"/>
<organism evidence="9 10">
    <name type="scientific">Hymenobacter taeanensis</name>
    <dbReference type="NCBI Taxonomy" id="2735321"/>
    <lineage>
        <taxon>Bacteria</taxon>
        <taxon>Pseudomonadati</taxon>
        <taxon>Bacteroidota</taxon>
        <taxon>Cytophagia</taxon>
        <taxon>Cytophagales</taxon>
        <taxon>Hymenobacteraceae</taxon>
        <taxon>Hymenobacter</taxon>
    </lineage>
</organism>
<dbReference type="Gene3D" id="1.10.760.10">
    <property type="entry name" value="Cytochrome c-like domain"/>
    <property type="match status" value="1"/>
</dbReference>
<evidence type="ECO:0000256" key="2">
    <source>
        <dbReference type="ARBA" id="ARBA00022617"/>
    </source>
</evidence>
<dbReference type="SUPFAM" id="SSF46626">
    <property type="entry name" value="Cytochrome c"/>
    <property type="match status" value="1"/>
</dbReference>
<evidence type="ECO:0000256" key="6">
    <source>
        <dbReference type="PIRSR" id="PIRSR602324-1"/>
    </source>
</evidence>
<comment type="PTM">
    <text evidence="6">Binds 1 heme c group covalently per subunit.</text>
</comment>
<dbReference type="AlphaFoldDB" id="A0A6M6BKR4"/>
<dbReference type="GO" id="GO:0020037">
    <property type="term" value="F:heme binding"/>
    <property type="evidence" value="ECO:0007669"/>
    <property type="project" value="InterPro"/>
</dbReference>
<dbReference type="InterPro" id="IPR036909">
    <property type="entry name" value="Cyt_c-like_dom_sf"/>
</dbReference>
<dbReference type="InterPro" id="IPR009056">
    <property type="entry name" value="Cyt_c-like_dom"/>
</dbReference>
<evidence type="ECO:0000256" key="3">
    <source>
        <dbReference type="ARBA" id="ARBA00022723"/>
    </source>
</evidence>
<dbReference type="Pfam" id="PF00034">
    <property type="entry name" value="Cytochrom_C"/>
    <property type="match status" value="1"/>
</dbReference>
<evidence type="ECO:0000259" key="8">
    <source>
        <dbReference type="PROSITE" id="PS51007"/>
    </source>
</evidence>
<keyword evidence="1" id="KW-0813">Transport</keyword>
<evidence type="ECO:0000256" key="1">
    <source>
        <dbReference type="ARBA" id="ARBA00022448"/>
    </source>
</evidence>
<proteinExistence type="predicted"/>
<dbReference type="PROSITE" id="PS51007">
    <property type="entry name" value="CYTC"/>
    <property type="match status" value="1"/>
</dbReference>
<dbReference type="Proteomes" id="UP000501623">
    <property type="component" value="Chromosome"/>
</dbReference>
<evidence type="ECO:0000256" key="5">
    <source>
        <dbReference type="ARBA" id="ARBA00023004"/>
    </source>
</evidence>
<feature type="domain" description="Cytochrome c" evidence="8">
    <location>
        <begin position="24"/>
        <end position="109"/>
    </location>
</feature>
<dbReference type="InterPro" id="IPR002324">
    <property type="entry name" value="Cyt_c_ID"/>
</dbReference>
<name>A0A6M6BKR4_9BACT</name>
<feature type="compositionally biased region" description="Polar residues" evidence="7">
    <location>
        <begin position="9"/>
        <end position="18"/>
    </location>
</feature>
<keyword evidence="4" id="KW-0249">Electron transport</keyword>
<evidence type="ECO:0000256" key="4">
    <source>
        <dbReference type="ARBA" id="ARBA00022982"/>
    </source>
</evidence>
<accession>A0A6M6BKR4</accession>
<evidence type="ECO:0000313" key="10">
    <source>
        <dbReference type="Proteomes" id="UP000501623"/>
    </source>
</evidence>
<dbReference type="PRINTS" id="PR00606">
    <property type="entry name" value="CYTCHROMECID"/>
</dbReference>
<keyword evidence="10" id="KW-1185">Reference proteome</keyword>
<evidence type="ECO:0000256" key="7">
    <source>
        <dbReference type="SAM" id="MobiDB-lite"/>
    </source>
</evidence>
<feature type="binding site" description="axial binding residue" evidence="6">
    <location>
        <position position="38"/>
    </location>
    <ligand>
        <name>heme c</name>
        <dbReference type="ChEBI" id="CHEBI:61717"/>
    </ligand>
    <ligandPart>
        <name>Fe</name>
        <dbReference type="ChEBI" id="CHEBI:18248"/>
    </ligandPart>
</feature>
<evidence type="ECO:0000313" key="9">
    <source>
        <dbReference type="EMBL" id="QJX49271.1"/>
    </source>
</evidence>
<protein>
    <submittedName>
        <fullName evidence="9">C-type cytochrome</fullName>
    </submittedName>
</protein>
<feature type="region of interest" description="Disordered" evidence="7">
    <location>
        <begin position="1"/>
        <end position="22"/>
    </location>
</feature>
<keyword evidence="3 6" id="KW-0479">Metal-binding</keyword>
<dbReference type="GO" id="GO:0005506">
    <property type="term" value="F:iron ion binding"/>
    <property type="evidence" value="ECO:0007669"/>
    <property type="project" value="InterPro"/>
</dbReference>
<feature type="binding site" description="covalent" evidence="6">
    <location>
        <position position="87"/>
    </location>
    <ligand>
        <name>heme c</name>
        <dbReference type="ChEBI" id="CHEBI:61717"/>
    </ligand>
</feature>
<dbReference type="EMBL" id="CP053538">
    <property type="protein sequence ID" value="QJX49271.1"/>
    <property type="molecule type" value="Genomic_DNA"/>
</dbReference>